<reference evidence="3" key="1">
    <citation type="journal article" date="2020" name="Nat. Commun.">
        <title>Large-scale genome sequencing of mycorrhizal fungi provides insights into the early evolution of symbiotic traits.</title>
        <authorList>
            <person name="Miyauchi S."/>
            <person name="Kiss E."/>
            <person name="Kuo A."/>
            <person name="Drula E."/>
            <person name="Kohler A."/>
            <person name="Sanchez-Garcia M."/>
            <person name="Morin E."/>
            <person name="Andreopoulos B."/>
            <person name="Barry K.W."/>
            <person name="Bonito G."/>
            <person name="Buee M."/>
            <person name="Carver A."/>
            <person name="Chen C."/>
            <person name="Cichocki N."/>
            <person name="Clum A."/>
            <person name="Culley D."/>
            <person name="Crous P.W."/>
            <person name="Fauchery L."/>
            <person name="Girlanda M."/>
            <person name="Hayes R.D."/>
            <person name="Keri Z."/>
            <person name="LaButti K."/>
            <person name="Lipzen A."/>
            <person name="Lombard V."/>
            <person name="Magnuson J."/>
            <person name="Maillard F."/>
            <person name="Murat C."/>
            <person name="Nolan M."/>
            <person name="Ohm R.A."/>
            <person name="Pangilinan J."/>
            <person name="Pereira M.F."/>
            <person name="Perotto S."/>
            <person name="Peter M."/>
            <person name="Pfister S."/>
            <person name="Riley R."/>
            <person name="Sitrit Y."/>
            <person name="Stielow J.B."/>
            <person name="Szollosi G."/>
            <person name="Zifcakova L."/>
            <person name="Stursova M."/>
            <person name="Spatafora J.W."/>
            <person name="Tedersoo L."/>
            <person name="Vaario L.M."/>
            <person name="Yamada A."/>
            <person name="Yan M."/>
            <person name="Wang P."/>
            <person name="Xu J."/>
            <person name="Bruns T."/>
            <person name="Baldrian P."/>
            <person name="Vilgalys R."/>
            <person name="Dunand C."/>
            <person name="Henrissat B."/>
            <person name="Grigoriev I.V."/>
            <person name="Hibbett D."/>
            <person name="Nagy L.G."/>
            <person name="Martin F.M."/>
        </authorList>
    </citation>
    <scope>NUCLEOTIDE SEQUENCE</scope>
    <source>
        <strain evidence="3">UP504</strain>
    </source>
</reference>
<evidence type="ECO:0000256" key="1">
    <source>
        <dbReference type="SAM" id="MobiDB-lite"/>
    </source>
</evidence>
<evidence type="ECO:0000313" key="4">
    <source>
        <dbReference type="Proteomes" id="UP000886523"/>
    </source>
</evidence>
<name>A0A9P6AD87_9AGAM</name>
<feature type="region of interest" description="Disordered" evidence="1">
    <location>
        <begin position="390"/>
        <end position="410"/>
    </location>
</feature>
<evidence type="ECO:0000313" key="3">
    <source>
        <dbReference type="EMBL" id="KAF9503593.1"/>
    </source>
</evidence>
<protein>
    <submittedName>
        <fullName evidence="3">Uncharacterized protein</fullName>
    </submittedName>
</protein>
<dbReference type="Proteomes" id="UP000886523">
    <property type="component" value="Unassembled WGS sequence"/>
</dbReference>
<dbReference type="EMBL" id="MU129331">
    <property type="protein sequence ID" value="KAF9503593.1"/>
    <property type="molecule type" value="Genomic_DNA"/>
</dbReference>
<gene>
    <name evidence="3" type="ORF">BS47DRAFT_1402263</name>
</gene>
<dbReference type="AlphaFoldDB" id="A0A9P6AD87"/>
<feature type="region of interest" description="Disordered" evidence="1">
    <location>
        <begin position="310"/>
        <end position="341"/>
    </location>
</feature>
<organism evidence="3 4">
    <name type="scientific">Hydnum rufescens UP504</name>
    <dbReference type="NCBI Taxonomy" id="1448309"/>
    <lineage>
        <taxon>Eukaryota</taxon>
        <taxon>Fungi</taxon>
        <taxon>Dikarya</taxon>
        <taxon>Basidiomycota</taxon>
        <taxon>Agaricomycotina</taxon>
        <taxon>Agaricomycetes</taxon>
        <taxon>Cantharellales</taxon>
        <taxon>Hydnaceae</taxon>
        <taxon>Hydnum</taxon>
    </lineage>
</organism>
<comment type="caution">
    <text evidence="3">The sequence shown here is derived from an EMBL/GenBank/DDBJ whole genome shotgun (WGS) entry which is preliminary data.</text>
</comment>
<evidence type="ECO:0000256" key="2">
    <source>
        <dbReference type="SAM" id="SignalP"/>
    </source>
</evidence>
<keyword evidence="4" id="KW-1185">Reference proteome</keyword>
<keyword evidence="2" id="KW-0732">Signal</keyword>
<proteinExistence type="predicted"/>
<feature type="signal peptide" evidence="2">
    <location>
        <begin position="1"/>
        <end position="28"/>
    </location>
</feature>
<sequence>MKRAPMIVRNTISKRLLLLLAASSRFESFWWDLPPQSLTPRAHVIDDDIAALNDIMKHDTLGYETCLQCNAGSIFQDDLFHTLKQDDQFSNITLLNFTQIHAWLPYQMWKDPGYLQHLWARSRPVAVHVALLGQAPPSRHCPPSTPHMEFAREKEQSPQELLLVELLEAEKYPPIICSSGPDPPKRAYSPPEALSLQRLEIVLNALADYNLSFTKSVYASESGPYVKLLQFIASKVETAVKSQSTQCDLVSEAQQGKLNVLQLSETIGYKERAGNDSSWTWTFQLGSPSFLPTKSTLELERNHAEMKIATARSNKMKRKTTSSTDPPSPDAPTSGLNVQTSTVASSSSLPFKYQGVSVAQCELDRSLASTMYKATEIERTTSDKAMTTRLPPMLYHPSLHPSKKDSITEWEDGSPLSVAYPFRPFPTPSPKLN</sequence>
<feature type="chain" id="PRO_5040315671" evidence="2">
    <location>
        <begin position="29"/>
        <end position="433"/>
    </location>
</feature>
<accession>A0A9P6AD87</accession>